<name>A0A9D1KEW6_9FIRM</name>
<dbReference type="GO" id="GO:0055085">
    <property type="term" value="P:transmembrane transport"/>
    <property type="evidence" value="ECO:0007669"/>
    <property type="project" value="InterPro"/>
</dbReference>
<dbReference type="Proteomes" id="UP000886860">
    <property type="component" value="Unassembled WGS sequence"/>
</dbReference>
<evidence type="ECO:0000313" key="9">
    <source>
        <dbReference type="EMBL" id="HIT41968.1"/>
    </source>
</evidence>
<keyword evidence="2 7" id="KW-0813">Transport</keyword>
<dbReference type="PROSITE" id="PS50928">
    <property type="entry name" value="ABC_TM1"/>
    <property type="match status" value="1"/>
</dbReference>
<gene>
    <name evidence="9" type="ORF">IAB60_07735</name>
</gene>
<evidence type="ECO:0000256" key="5">
    <source>
        <dbReference type="ARBA" id="ARBA00022989"/>
    </source>
</evidence>
<feature type="transmembrane region" description="Helical" evidence="7">
    <location>
        <begin position="137"/>
        <end position="154"/>
    </location>
</feature>
<reference evidence="9" key="1">
    <citation type="submission" date="2020-10" db="EMBL/GenBank/DDBJ databases">
        <authorList>
            <person name="Gilroy R."/>
        </authorList>
    </citation>
    <scope>NUCLEOTIDE SEQUENCE</scope>
    <source>
        <strain evidence="9">CHK123-3438</strain>
    </source>
</reference>
<reference evidence="9" key="2">
    <citation type="journal article" date="2021" name="PeerJ">
        <title>Extensive microbial diversity within the chicken gut microbiome revealed by metagenomics and culture.</title>
        <authorList>
            <person name="Gilroy R."/>
            <person name="Ravi A."/>
            <person name="Getino M."/>
            <person name="Pursley I."/>
            <person name="Horton D.L."/>
            <person name="Alikhan N.F."/>
            <person name="Baker D."/>
            <person name="Gharbi K."/>
            <person name="Hall N."/>
            <person name="Watson M."/>
            <person name="Adriaenssens E.M."/>
            <person name="Foster-Nyarko E."/>
            <person name="Jarju S."/>
            <person name="Secka A."/>
            <person name="Antonio M."/>
            <person name="Oren A."/>
            <person name="Chaudhuri R.R."/>
            <person name="La Ragione R."/>
            <person name="Hildebrand F."/>
            <person name="Pallen M.J."/>
        </authorList>
    </citation>
    <scope>NUCLEOTIDE SEQUENCE</scope>
    <source>
        <strain evidence="9">CHK123-3438</strain>
    </source>
</reference>
<comment type="subcellular location">
    <subcellularLocation>
        <location evidence="1 7">Cell membrane</location>
        <topology evidence="1 7">Multi-pass membrane protein</topology>
    </subcellularLocation>
</comment>
<proteinExistence type="inferred from homology"/>
<feature type="transmembrane region" description="Helical" evidence="7">
    <location>
        <begin position="68"/>
        <end position="92"/>
    </location>
</feature>
<evidence type="ECO:0000256" key="7">
    <source>
        <dbReference type="RuleBase" id="RU363032"/>
    </source>
</evidence>
<evidence type="ECO:0000256" key="4">
    <source>
        <dbReference type="ARBA" id="ARBA00022692"/>
    </source>
</evidence>
<protein>
    <submittedName>
        <fullName evidence="9">Carbohydrate ABC transporter permease</fullName>
    </submittedName>
</protein>
<accession>A0A9D1KEW6</accession>
<dbReference type="PANTHER" id="PTHR43744">
    <property type="entry name" value="ABC TRANSPORTER PERMEASE PROTEIN MG189-RELATED-RELATED"/>
    <property type="match status" value="1"/>
</dbReference>
<feature type="domain" description="ABC transmembrane type-1" evidence="8">
    <location>
        <begin position="69"/>
        <end position="258"/>
    </location>
</feature>
<keyword evidence="6 7" id="KW-0472">Membrane</keyword>
<organism evidence="9 10">
    <name type="scientific">Candidatus Caccovicinus merdipullorum</name>
    <dbReference type="NCBI Taxonomy" id="2840724"/>
    <lineage>
        <taxon>Bacteria</taxon>
        <taxon>Bacillati</taxon>
        <taxon>Bacillota</taxon>
        <taxon>Clostridia</taxon>
        <taxon>Eubacteriales</taxon>
        <taxon>Candidatus Caccovicinus</taxon>
    </lineage>
</organism>
<evidence type="ECO:0000256" key="3">
    <source>
        <dbReference type="ARBA" id="ARBA00022475"/>
    </source>
</evidence>
<feature type="transmembrane region" description="Helical" evidence="7">
    <location>
        <begin position="12"/>
        <end position="30"/>
    </location>
</feature>
<dbReference type="AlphaFoldDB" id="A0A9D1KEW6"/>
<evidence type="ECO:0000256" key="6">
    <source>
        <dbReference type="ARBA" id="ARBA00023136"/>
    </source>
</evidence>
<evidence type="ECO:0000256" key="2">
    <source>
        <dbReference type="ARBA" id="ARBA00022448"/>
    </source>
</evidence>
<feature type="transmembrane region" description="Helical" evidence="7">
    <location>
        <begin position="237"/>
        <end position="258"/>
    </location>
</feature>
<dbReference type="Gene3D" id="1.10.3720.10">
    <property type="entry name" value="MetI-like"/>
    <property type="match status" value="1"/>
</dbReference>
<keyword evidence="5 7" id="KW-1133">Transmembrane helix</keyword>
<dbReference type="EMBL" id="DVKS01000133">
    <property type="protein sequence ID" value="HIT41968.1"/>
    <property type="molecule type" value="Genomic_DNA"/>
</dbReference>
<keyword evidence="4 7" id="KW-0812">Transmembrane</keyword>
<dbReference type="InterPro" id="IPR000515">
    <property type="entry name" value="MetI-like"/>
</dbReference>
<evidence type="ECO:0000256" key="1">
    <source>
        <dbReference type="ARBA" id="ARBA00004651"/>
    </source>
</evidence>
<comment type="caution">
    <text evidence="9">The sequence shown here is derived from an EMBL/GenBank/DDBJ whole genome shotgun (WGS) entry which is preliminary data.</text>
</comment>
<feature type="transmembrane region" description="Helical" evidence="7">
    <location>
        <begin position="104"/>
        <end position="125"/>
    </location>
</feature>
<evidence type="ECO:0000313" key="10">
    <source>
        <dbReference type="Proteomes" id="UP000886860"/>
    </source>
</evidence>
<dbReference type="InterPro" id="IPR035906">
    <property type="entry name" value="MetI-like_sf"/>
</dbReference>
<feature type="transmembrane region" description="Helical" evidence="7">
    <location>
        <begin position="183"/>
        <end position="204"/>
    </location>
</feature>
<dbReference type="GO" id="GO:0005886">
    <property type="term" value="C:plasma membrane"/>
    <property type="evidence" value="ECO:0007669"/>
    <property type="project" value="UniProtKB-SubCell"/>
</dbReference>
<dbReference type="Pfam" id="PF00528">
    <property type="entry name" value="BPD_transp_1"/>
    <property type="match status" value="1"/>
</dbReference>
<comment type="similarity">
    <text evidence="7">Belongs to the binding-protein-dependent transport system permease family.</text>
</comment>
<dbReference type="PANTHER" id="PTHR43744:SF12">
    <property type="entry name" value="ABC TRANSPORTER PERMEASE PROTEIN MG189-RELATED"/>
    <property type="match status" value="1"/>
</dbReference>
<keyword evidence="3" id="KW-1003">Cell membrane</keyword>
<sequence length="273" mass="31096">MKKKISTIGLNVILLILGVVTVYPFVWMLASSFKQNKEIMALEQHLLPQQFIIENYINMNAHFNFIRFFANSLLITIVITVLVLYTSTICGFVLSKYKFKGRDLLFGFVLSTMMVPWCVTIIPKYSMIQAFGWMDSYAALIVPAMFSGFGIFMMKQHIASIPDEIIEAARIDGANEFYIFHKIIFPMAKNGISSIAIFQFLWAWEDYLWPYLVINSQEKQLLAVGLKMFNGQYSTDYGALFAATTISIIPVLIIYLFFQRRFIAGIAASAVKG</sequence>
<evidence type="ECO:0000259" key="8">
    <source>
        <dbReference type="PROSITE" id="PS50928"/>
    </source>
</evidence>
<dbReference type="SUPFAM" id="SSF161098">
    <property type="entry name" value="MetI-like"/>
    <property type="match status" value="1"/>
</dbReference>
<dbReference type="CDD" id="cd06261">
    <property type="entry name" value="TM_PBP2"/>
    <property type="match status" value="1"/>
</dbReference>